<evidence type="ECO:0000313" key="3">
    <source>
        <dbReference type="Proteomes" id="UP000000628"/>
    </source>
</evidence>
<evidence type="ECO:0000256" key="1">
    <source>
        <dbReference type="SAM" id="MobiDB-lite"/>
    </source>
</evidence>
<dbReference type="STRING" id="471856.Jden_0772"/>
<dbReference type="KEGG" id="jde:Jden_0772"/>
<organism evidence="2 3">
    <name type="scientific">Jonesia denitrificans (strain ATCC 14870 / DSM 20603 / BCRC 15368 / CIP 55.134 / JCM 11481 / NBRC 15587 / NCTC 10816 / Prevot 55134)</name>
    <name type="common">Listeria denitrificans</name>
    <dbReference type="NCBI Taxonomy" id="471856"/>
    <lineage>
        <taxon>Bacteria</taxon>
        <taxon>Bacillati</taxon>
        <taxon>Actinomycetota</taxon>
        <taxon>Actinomycetes</taxon>
        <taxon>Micrococcales</taxon>
        <taxon>Jonesiaceae</taxon>
        <taxon>Jonesia</taxon>
    </lineage>
</organism>
<dbReference type="AlphaFoldDB" id="C7R1W7"/>
<dbReference type="HOGENOM" id="CLU_2898194_0_0_11"/>
<sequence length="62" mass="6524">MHEAPPDGNQEPDGESRGDDGPLQSGFVGLAQPLGDPDVRRDDCAQGERNGPPGKSAQREDP</sequence>
<gene>
    <name evidence="2" type="ordered locus">Jden_0772</name>
</gene>
<reference evidence="2 3" key="1">
    <citation type="journal article" date="2009" name="Stand. Genomic Sci.">
        <title>Complete genome sequence of Jonesia denitrificans type strain (Prevot 55134).</title>
        <authorList>
            <person name="Pukall R."/>
            <person name="Gehrich-Schroter G."/>
            <person name="Lapidus A."/>
            <person name="Nolan M."/>
            <person name="Glavina Del Rio T."/>
            <person name="Lucas S."/>
            <person name="Chen F."/>
            <person name="Tice H."/>
            <person name="Pitluck S."/>
            <person name="Cheng J.F."/>
            <person name="Copeland A."/>
            <person name="Saunders E."/>
            <person name="Brettin T."/>
            <person name="Detter J.C."/>
            <person name="Bruce D."/>
            <person name="Goodwin L."/>
            <person name="Pati A."/>
            <person name="Ivanova N."/>
            <person name="Mavromatis K."/>
            <person name="Ovchinnikova G."/>
            <person name="Chen A."/>
            <person name="Palaniappan K."/>
            <person name="Land M."/>
            <person name="Hauser L."/>
            <person name="Chang Y.J."/>
            <person name="Jeffries C.D."/>
            <person name="Chain P."/>
            <person name="Goker M."/>
            <person name="Bristow J."/>
            <person name="Eisen J.A."/>
            <person name="Markowitz V."/>
            <person name="Hugenholtz P."/>
            <person name="Kyrpides N.C."/>
            <person name="Klenk H.P."/>
            <person name="Han C."/>
        </authorList>
    </citation>
    <scope>NUCLEOTIDE SEQUENCE [LARGE SCALE GENOMIC DNA]</scope>
    <source>
        <strain evidence="3">ATCC 14870 / DSM 20603 / BCRC 15368 / CIP 55.134 / JCM 11481 / NBRC 15587 / NCTC 10816 / Prevot 55134</strain>
    </source>
</reference>
<keyword evidence="3" id="KW-1185">Reference proteome</keyword>
<proteinExistence type="predicted"/>
<dbReference type="Proteomes" id="UP000000628">
    <property type="component" value="Chromosome"/>
</dbReference>
<name>C7R1W7_JONDD</name>
<protein>
    <submittedName>
        <fullName evidence="2">Uncharacterized protein</fullName>
    </submittedName>
</protein>
<accession>C7R1W7</accession>
<feature type="compositionally biased region" description="Basic and acidic residues" evidence="1">
    <location>
        <begin position="37"/>
        <end position="46"/>
    </location>
</feature>
<evidence type="ECO:0000313" key="2">
    <source>
        <dbReference type="EMBL" id="ACV08435.1"/>
    </source>
</evidence>
<dbReference type="EMBL" id="CP001706">
    <property type="protein sequence ID" value="ACV08435.1"/>
    <property type="molecule type" value="Genomic_DNA"/>
</dbReference>
<feature type="region of interest" description="Disordered" evidence="1">
    <location>
        <begin position="1"/>
        <end position="62"/>
    </location>
</feature>